<accession>A0A1A9Z612</accession>
<protein>
    <submittedName>
        <fullName evidence="1">Uncharacterized protein</fullName>
    </submittedName>
</protein>
<dbReference type="EnsemblMetazoa" id="GPAI004954-RA">
    <property type="protein sequence ID" value="GPAI004954-PA"/>
    <property type="gene ID" value="GPAI004954"/>
</dbReference>
<keyword evidence="2" id="KW-1185">Reference proteome</keyword>
<reference evidence="1" key="2">
    <citation type="submission" date="2020-05" db="UniProtKB">
        <authorList>
            <consortium name="EnsemblMetazoa"/>
        </authorList>
    </citation>
    <scope>IDENTIFICATION</scope>
    <source>
        <strain evidence="1">IAEA</strain>
    </source>
</reference>
<reference evidence="2" key="1">
    <citation type="submission" date="2014-03" db="EMBL/GenBank/DDBJ databases">
        <authorList>
            <person name="Aksoy S."/>
            <person name="Warren W."/>
            <person name="Wilson R.K."/>
        </authorList>
    </citation>
    <scope>NUCLEOTIDE SEQUENCE [LARGE SCALE GENOMIC DNA]</scope>
    <source>
        <strain evidence="2">IAEA</strain>
    </source>
</reference>
<proteinExistence type="predicted"/>
<evidence type="ECO:0000313" key="2">
    <source>
        <dbReference type="Proteomes" id="UP000092445"/>
    </source>
</evidence>
<sequence>MFFKRRRNSNTTSERINLNKKILLNKRISKIVSEADIVHVFNCQCTGFFVCDENIGFATQVLTQKALPPFPLRAKKNYVTVVHGRQKKSFFCFASTGYVVIANPCNSPETKHYDLIQEESYTENDRTYLLTLGYGLSQHVWSSFSLTGVDGNIYVLDSLYRLQLGSLARNY</sequence>
<dbReference type="VEuPathDB" id="VectorBase:GPAI004954"/>
<name>A0A1A9Z612_GLOPL</name>
<evidence type="ECO:0000313" key="1">
    <source>
        <dbReference type="EnsemblMetazoa" id="GPAI004954-PA"/>
    </source>
</evidence>
<organism evidence="1 2">
    <name type="scientific">Glossina pallidipes</name>
    <name type="common">Tsetse fly</name>
    <dbReference type="NCBI Taxonomy" id="7398"/>
    <lineage>
        <taxon>Eukaryota</taxon>
        <taxon>Metazoa</taxon>
        <taxon>Ecdysozoa</taxon>
        <taxon>Arthropoda</taxon>
        <taxon>Hexapoda</taxon>
        <taxon>Insecta</taxon>
        <taxon>Pterygota</taxon>
        <taxon>Neoptera</taxon>
        <taxon>Endopterygota</taxon>
        <taxon>Diptera</taxon>
        <taxon>Brachycera</taxon>
        <taxon>Muscomorpha</taxon>
        <taxon>Hippoboscoidea</taxon>
        <taxon>Glossinidae</taxon>
        <taxon>Glossina</taxon>
    </lineage>
</organism>
<dbReference type="AlphaFoldDB" id="A0A1A9Z612"/>
<dbReference type="Proteomes" id="UP000092445">
    <property type="component" value="Unassembled WGS sequence"/>
</dbReference>